<keyword evidence="10" id="KW-1185">Reference proteome</keyword>
<comment type="function">
    <text evidence="7">Part of the MsrPQ system that repairs oxidized periplasmic proteins containing methionine sulfoxide residues (Met-O), using respiratory chain electrons. Thus protects these proteins from oxidative-stress damage caused by reactive species of oxygen and chlorine generated by the host defense mechanisms. MsrPQ is essential for the maintenance of envelope integrity under bleach stress, rescuing a wide series of structurally unrelated periplasmic proteins from methionine oxidation. MsrQ provides electrons for reduction to the reductase catalytic subunit MsrP, using the quinone pool of the respiratory chain.</text>
</comment>
<name>A0ABU9BA44_9BURK</name>
<evidence type="ECO:0000313" key="9">
    <source>
        <dbReference type="EMBL" id="MEK8025528.1"/>
    </source>
</evidence>
<dbReference type="Pfam" id="PF01794">
    <property type="entry name" value="Ferric_reduct"/>
    <property type="match status" value="1"/>
</dbReference>
<feature type="transmembrane region" description="Helical" evidence="7">
    <location>
        <begin position="190"/>
        <end position="209"/>
    </location>
</feature>
<keyword evidence="7" id="KW-0249">Electron transport</keyword>
<evidence type="ECO:0000256" key="5">
    <source>
        <dbReference type="ARBA" id="ARBA00023004"/>
    </source>
</evidence>
<comment type="subcellular location">
    <subcellularLocation>
        <location evidence="7">Cell membrane</location>
        <topology evidence="7">Multi-pass membrane protein</topology>
    </subcellularLocation>
    <subcellularLocation>
        <location evidence="1">Membrane</location>
        <topology evidence="1">Multi-pass membrane protein</topology>
    </subcellularLocation>
</comment>
<dbReference type="Proteomes" id="UP001368500">
    <property type="component" value="Unassembled WGS sequence"/>
</dbReference>
<organism evidence="9 10">
    <name type="scientific">Pseudaquabacterium rugosum</name>
    <dbReference type="NCBI Taxonomy" id="2984194"/>
    <lineage>
        <taxon>Bacteria</taxon>
        <taxon>Pseudomonadati</taxon>
        <taxon>Pseudomonadota</taxon>
        <taxon>Betaproteobacteria</taxon>
        <taxon>Burkholderiales</taxon>
        <taxon>Sphaerotilaceae</taxon>
        <taxon>Pseudaquabacterium</taxon>
    </lineage>
</organism>
<comment type="similarity">
    <text evidence="7">Belongs to the MsrQ family.</text>
</comment>
<feature type="transmembrane region" description="Helical" evidence="7">
    <location>
        <begin position="95"/>
        <end position="113"/>
    </location>
</feature>
<keyword evidence="7" id="KW-0349">Heme</keyword>
<dbReference type="InterPro" id="IPR013130">
    <property type="entry name" value="Fe3_Rdtase_TM_dom"/>
</dbReference>
<sequence length="219" mass="23850">MSSEAVATASGGPRARLDRALRHAAVKPLLWALLLTPLALLIHGAATDRLGANPAEALLRGSGDWSLRVLLLALAITPLREALRLPTLARLRRPTGLFAFFWCSLHLLAWAWLDQGLEPAALLADIAKRPFILVGSLAWGLLAVLALTSPQRVARALGGARWRSLHRGAYVAGLLGLLHFYWMKAGKNDFGEWAVHAAVLAALLGWRLWRRPRRAGGPR</sequence>
<keyword evidence="7" id="KW-0288">FMN</keyword>
<accession>A0ABU9BA44</accession>
<gene>
    <name evidence="7" type="primary">msrQ</name>
    <name evidence="9" type="ORF">AACH11_06090</name>
</gene>
<comment type="cofactor">
    <cofactor evidence="7">
        <name>heme b</name>
        <dbReference type="ChEBI" id="CHEBI:60344"/>
    </cofactor>
    <text evidence="7">Binds 1 heme b (iron(II)-protoporphyrin IX) group per subunit.</text>
</comment>
<keyword evidence="2 7" id="KW-0813">Transport</keyword>
<keyword evidence="3 7" id="KW-0812">Transmembrane</keyword>
<dbReference type="HAMAP" id="MF_01207">
    <property type="entry name" value="MsrQ"/>
    <property type="match status" value="1"/>
</dbReference>
<proteinExistence type="inferred from homology"/>
<dbReference type="EMBL" id="JBBUTF010000005">
    <property type="protein sequence ID" value="MEK8025528.1"/>
    <property type="molecule type" value="Genomic_DNA"/>
</dbReference>
<comment type="cofactor">
    <cofactor evidence="7">
        <name>FMN</name>
        <dbReference type="ChEBI" id="CHEBI:58210"/>
    </cofactor>
    <text evidence="7">Binds 1 FMN per subunit.</text>
</comment>
<evidence type="ECO:0000256" key="7">
    <source>
        <dbReference type="HAMAP-Rule" id="MF_01207"/>
    </source>
</evidence>
<evidence type="ECO:0000256" key="3">
    <source>
        <dbReference type="ARBA" id="ARBA00022692"/>
    </source>
</evidence>
<keyword evidence="5 7" id="KW-0408">Iron</keyword>
<keyword evidence="7" id="KW-0285">Flavoprotein</keyword>
<reference evidence="9 10" key="1">
    <citation type="submission" date="2024-04" db="EMBL/GenBank/DDBJ databases">
        <title>Novel species of the genus Ideonella isolated from streams.</title>
        <authorList>
            <person name="Lu H."/>
        </authorList>
    </citation>
    <scope>NUCLEOTIDE SEQUENCE [LARGE SCALE GENOMIC DNA]</scope>
    <source>
        <strain evidence="9 10">BYS139W</strain>
    </source>
</reference>
<evidence type="ECO:0000313" key="10">
    <source>
        <dbReference type="Proteomes" id="UP001368500"/>
    </source>
</evidence>
<dbReference type="PANTHER" id="PTHR36964">
    <property type="entry name" value="PROTEIN-METHIONINE-SULFOXIDE REDUCTASE HEME-BINDING SUBUNIT MSRQ"/>
    <property type="match status" value="1"/>
</dbReference>
<dbReference type="InterPro" id="IPR022837">
    <property type="entry name" value="MsrQ-like"/>
</dbReference>
<comment type="subunit">
    <text evidence="7">Heterodimer of a catalytic subunit (MsrP) and a heme-binding subunit (MsrQ).</text>
</comment>
<protein>
    <recommendedName>
        <fullName evidence="7">Protein-methionine-sulfoxide reductase heme-binding subunit MsrQ</fullName>
    </recommendedName>
    <alternativeName>
        <fullName evidence="7">Flavocytochrome MsrQ</fullName>
    </alternativeName>
</protein>
<keyword evidence="6 7" id="KW-0472">Membrane</keyword>
<dbReference type="PANTHER" id="PTHR36964:SF1">
    <property type="entry name" value="PROTEIN-METHIONINE-SULFOXIDE REDUCTASE HEME-BINDING SUBUNIT MSRQ"/>
    <property type="match status" value="1"/>
</dbReference>
<feature type="transmembrane region" description="Helical" evidence="7">
    <location>
        <begin position="168"/>
        <end position="184"/>
    </location>
</feature>
<keyword evidence="4 7" id="KW-1133">Transmembrane helix</keyword>
<evidence type="ECO:0000259" key="8">
    <source>
        <dbReference type="Pfam" id="PF01794"/>
    </source>
</evidence>
<evidence type="ECO:0000256" key="1">
    <source>
        <dbReference type="ARBA" id="ARBA00004141"/>
    </source>
</evidence>
<feature type="transmembrane region" description="Helical" evidence="7">
    <location>
        <begin position="129"/>
        <end position="147"/>
    </location>
</feature>
<keyword evidence="7" id="KW-0479">Metal-binding</keyword>
<keyword evidence="7" id="KW-1003">Cell membrane</keyword>
<comment type="caution">
    <text evidence="9">The sequence shown here is derived from an EMBL/GenBank/DDBJ whole genome shotgun (WGS) entry which is preliminary data.</text>
</comment>
<feature type="domain" description="Ferric oxidoreductase" evidence="8">
    <location>
        <begin position="65"/>
        <end position="176"/>
    </location>
</feature>
<feature type="transmembrane region" description="Helical" evidence="7">
    <location>
        <begin position="65"/>
        <end position="83"/>
    </location>
</feature>
<evidence type="ECO:0000256" key="4">
    <source>
        <dbReference type="ARBA" id="ARBA00022989"/>
    </source>
</evidence>
<evidence type="ECO:0000256" key="6">
    <source>
        <dbReference type="ARBA" id="ARBA00023136"/>
    </source>
</evidence>
<evidence type="ECO:0000256" key="2">
    <source>
        <dbReference type="ARBA" id="ARBA00022448"/>
    </source>
</evidence>
<feature type="transmembrane region" description="Helical" evidence="7">
    <location>
        <begin position="24"/>
        <end position="45"/>
    </location>
</feature>
<dbReference type="RefSeq" id="WP_341373315.1">
    <property type="nucleotide sequence ID" value="NZ_JBBUTF010000005.1"/>
</dbReference>